<dbReference type="Pfam" id="PF20230">
    <property type="entry name" value="DUF6588"/>
    <property type="match status" value="1"/>
</dbReference>
<protein>
    <submittedName>
        <fullName evidence="1">DUF6588 family protein</fullName>
    </submittedName>
</protein>
<accession>A0ABU2YN87</accession>
<organism evidence="1 2">
    <name type="scientific">Microcosmobacter mediterraneus</name>
    <dbReference type="NCBI Taxonomy" id="3075607"/>
    <lineage>
        <taxon>Bacteria</taxon>
        <taxon>Pseudomonadati</taxon>
        <taxon>Bacteroidota</taxon>
        <taxon>Flavobacteriia</taxon>
        <taxon>Flavobacteriales</taxon>
        <taxon>Flavobacteriaceae</taxon>
        <taxon>Microcosmobacter</taxon>
    </lineage>
</organism>
<dbReference type="InterPro" id="IPR046495">
    <property type="entry name" value="DUF6588"/>
</dbReference>
<evidence type="ECO:0000313" key="1">
    <source>
        <dbReference type="EMBL" id="MDT0559628.1"/>
    </source>
</evidence>
<dbReference type="Proteomes" id="UP001259492">
    <property type="component" value="Unassembled WGS sequence"/>
</dbReference>
<keyword evidence="2" id="KW-1185">Reference proteome</keyword>
<dbReference type="RefSeq" id="WP_311428392.1">
    <property type="nucleotide sequence ID" value="NZ_JAVRIA010000011.1"/>
</dbReference>
<gene>
    <name evidence="1" type="ORF">RM697_13290</name>
</gene>
<name>A0ABU2YN87_9FLAO</name>
<reference evidence="1 2" key="1">
    <citation type="submission" date="2023-09" db="EMBL/GenBank/DDBJ databases">
        <authorList>
            <person name="Rey-Velasco X."/>
        </authorList>
    </citation>
    <scope>NUCLEOTIDE SEQUENCE [LARGE SCALE GENOMIC DNA]</scope>
    <source>
        <strain evidence="1 2">W332</strain>
    </source>
</reference>
<proteinExistence type="predicted"/>
<sequence>MKKIVLFLALSLGIEVSNSQGFEAIILASDDASLLAEKFIDPVMNGLIYSINGGWYTTAKTHKKLGFDLTINLNAAFVPRRDEVFDFNPSDYTFLSLPDGQTQLPTVMSDLDQEATIDVVIPVGDGTFKVASFDFPGGIREEIPINAVPTPMVQLGFGLPLKTDIKLRFVPKLNFDDKVGANLIGLGLQHDITQYFKPIDKLPLNISLLAAFTDMKVTYDIDDNDAMDNIRVTNGEAEFRMNAWTFQAIASLDFKIISLYGGFGYNYGTSTIRMKGNYGLTYNLEDSNGNLIGTIDESINDPINLDFSATGIRGTIGARINIGFFKIFADYTAQNYNNISGGIAFSFR</sequence>
<comment type="caution">
    <text evidence="1">The sequence shown here is derived from an EMBL/GenBank/DDBJ whole genome shotgun (WGS) entry which is preliminary data.</text>
</comment>
<dbReference type="EMBL" id="JAVRIA010000011">
    <property type="protein sequence ID" value="MDT0559628.1"/>
    <property type="molecule type" value="Genomic_DNA"/>
</dbReference>
<evidence type="ECO:0000313" key="2">
    <source>
        <dbReference type="Proteomes" id="UP001259492"/>
    </source>
</evidence>